<dbReference type="EMBL" id="QNQT01000002">
    <property type="protein sequence ID" value="RDU37844.1"/>
    <property type="molecule type" value="Genomic_DNA"/>
</dbReference>
<protein>
    <recommendedName>
        <fullName evidence="5">PspA/IM30 family protein</fullName>
    </recommendedName>
</protein>
<dbReference type="InterPro" id="IPR007157">
    <property type="entry name" value="PspA_VIPP1"/>
</dbReference>
<evidence type="ECO:0008006" key="5">
    <source>
        <dbReference type="Google" id="ProtNLM"/>
    </source>
</evidence>
<feature type="coiled-coil region" evidence="2">
    <location>
        <begin position="18"/>
        <end position="52"/>
    </location>
</feature>
<sequence>MSIFSRIKDLMGNKVDTFDGTEDLEKMVEQNLQDLNRELGKVKAELASVLADEQRLKRELIECQEGIEKMERYSVKSLDEGNEGDARTFQERKSVLAEKLSDLQAAIQFASSKSEQLKPIHDQLIANIKELESIKRSGF</sequence>
<keyword evidence="4" id="KW-1185">Reference proteome</keyword>
<reference evidence="3 4" key="1">
    <citation type="submission" date="2018-07" db="EMBL/GenBank/DDBJ databases">
        <title>Bacillus sp. YLB-04 draft genome sequence.</title>
        <authorList>
            <person name="Yu L."/>
            <person name="Tang X."/>
        </authorList>
    </citation>
    <scope>NUCLEOTIDE SEQUENCE [LARGE SCALE GENOMIC DNA]</scope>
    <source>
        <strain evidence="3 4">YLB-04</strain>
    </source>
</reference>
<evidence type="ECO:0000256" key="2">
    <source>
        <dbReference type="SAM" id="Coils"/>
    </source>
</evidence>
<evidence type="ECO:0000313" key="3">
    <source>
        <dbReference type="EMBL" id="RDU37844.1"/>
    </source>
</evidence>
<comment type="similarity">
    <text evidence="1">Belongs to the PspA/Vipp/IM30 family.</text>
</comment>
<gene>
    <name evidence="3" type="ORF">DRW41_08480</name>
</gene>
<organism evidence="3 4">
    <name type="scientific">Neobacillus piezotolerans</name>
    <dbReference type="NCBI Taxonomy" id="2259171"/>
    <lineage>
        <taxon>Bacteria</taxon>
        <taxon>Bacillati</taxon>
        <taxon>Bacillota</taxon>
        <taxon>Bacilli</taxon>
        <taxon>Bacillales</taxon>
        <taxon>Bacillaceae</taxon>
        <taxon>Neobacillus</taxon>
    </lineage>
</organism>
<dbReference type="Proteomes" id="UP000257144">
    <property type="component" value="Unassembled WGS sequence"/>
</dbReference>
<evidence type="ECO:0000313" key="4">
    <source>
        <dbReference type="Proteomes" id="UP000257144"/>
    </source>
</evidence>
<keyword evidence="2" id="KW-0175">Coiled coil</keyword>
<evidence type="ECO:0000256" key="1">
    <source>
        <dbReference type="ARBA" id="ARBA00043985"/>
    </source>
</evidence>
<dbReference type="PANTHER" id="PTHR31088">
    <property type="entry name" value="MEMBRANE-ASSOCIATED PROTEIN VIPP1, CHLOROPLASTIC"/>
    <property type="match status" value="1"/>
</dbReference>
<comment type="caution">
    <text evidence="3">The sequence shown here is derived from an EMBL/GenBank/DDBJ whole genome shotgun (WGS) entry which is preliminary data.</text>
</comment>
<dbReference type="PANTHER" id="PTHR31088:SF6">
    <property type="entry name" value="PHAGE SHOCK PROTEIN A"/>
    <property type="match status" value="1"/>
</dbReference>
<dbReference type="AlphaFoldDB" id="A0A3D8GTP4"/>
<name>A0A3D8GTP4_9BACI</name>
<dbReference type="OrthoDB" id="9779630at2"/>
<dbReference type="Pfam" id="PF04012">
    <property type="entry name" value="PspA_IM30"/>
    <property type="match status" value="1"/>
</dbReference>
<dbReference type="RefSeq" id="WP_115451514.1">
    <property type="nucleotide sequence ID" value="NZ_QNQT01000002.1"/>
</dbReference>
<proteinExistence type="inferred from homology"/>
<accession>A0A3D8GTP4</accession>